<feature type="signal peptide" evidence="1">
    <location>
        <begin position="1"/>
        <end position="16"/>
    </location>
</feature>
<dbReference type="AlphaFoldDB" id="A0A4Q1BKV8"/>
<dbReference type="InParanoid" id="A0A4Q1BKV8"/>
<keyword evidence="1" id="KW-0732">Signal</keyword>
<evidence type="ECO:0000256" key="1">
    <source>
        <dbReference type="SAM" id="SignalP"/>
    </source>
</evidence>
<evidence type="ECO:0000313" key="3">
    <source>
        <dbReference type="Proteomes" id="UP000289152"/>
    </source>
</evidence>
<sequence>MFAKFFLTLLPLGAMSLTIPRNATTPVEVIKPATQTIEQFESCWESKCAEVAGADPRGTGATSFFQRGDNSGDFKDTNALVYCVATADFNGTETDYSWTFQVAADLGATTIL</sequence>
<organism evidence="2 3">
    <name type="scientific">Tremella mesenterica</name>
    <name type="common">Jelly fungus</name>
    <dbReference type="NCBI Taxonomy" id="5217"/>
    <lineage>
        <taxon>Eukaryota</taxon>
        <taxon>Fungi</taxon>
        <taxon>Dikarya</taxon>
        <taxon>Basidiomycota</taxon>
        <taxon>Agaricomycotina</taxon>
        <taxon>Tremellomycetes</taxon>
        <taxon>Tremellales</taxon>
        <taxon>Tremellaceae</taxon>
        <taxon>Tremella</taxon>
    </lineage>
</organism>
<comment type="caution">
    <text evidence="2">The sequence shown here is derived from an EMBL/GenBank/DDBJ whole genome shotgun (WGS) entry which is preliminary data.</text>
</comment>
<proteinExistence type="predicted"/>
<protein>
    <submittedName>
        <fullName evidence="2">Uncharacterized protein</fullName>
    </submittedName>
</protein>
<feature type="chain" id="PRO_5021009362" evidence="1">
    <location>
        <begin position="17"/>
        <end position="112"/>
    </location>
</feature>
<dbReference type="Proteomes" id="UP000289152">
    <property type="component" value="Unassembled WGS sequence"/>
</dbReference>
<keyword evidence="3" id="KW-1185">Reference proteome</keyword>
<dbReference type="VEuPathDB" id="FungiDB:TREMEDRAFT_59213"/>
<gene>
    <name evidence="2" type="ORF">M231_04304</name>
</gene>
<name>A0A4Q1BKV8_TREME</name>
<evidence type="ECO:0000313" key="2">
    <source>
        <dbReference type="EMBL" id="RXK38395.1"/>
    </source>
</evidence>
<reference evidence="2 3" key="1">
    <citation type="submission" date="2016-06" db="EMBL/GenBank/DDBJ databases">
        <title>Evolution of pathogenesis and genome organization in the Tremellales.</title>
        <authorList>
            <person name="Cuomo C."/>
            <person name="Litvintseva A."/>
            <person name="Heitman J."/>
            <person name="Chen Y."/>
            <person name="Sun S."/>
            <person name="Springer D."/>
            <person name="Dromer F."/>
            <person name="Young S."/>
            <person name="Zeng Q."/>
            <person name="Chapman S."/>
            <person name="Gujja S."/>
            <person name="Saif S."/>
            <person name="Birren B."/>
        </authorList>
    </citation>
    <scope>NUCLEOTIDE SEQUENCE [LARGE SCALE GENOMIC DNA]</scope>
    <source>
        <strain evidence="2 3">ATCC 28783</strain>
    </source>
</reference>
<dbReference type="EMBL" id="SDIL01000048">
    <property type="protein sequence ID" value="RXK38395.1"/>
    <property type="molecule type" value="Genomic_DNA"/>
</dbReference>
<accession>A0A4Q1BKV8</accession>